<evidence type="ECO:0000313" key="1">
    <source>
        <dbReference type="EMBL" id="SIT49820.1"/>
    </source>
</evidence>
<accession>A0A1N7SQT3</accession>
<organism evidence="1 2">
    <name type="scientific">Paraburkholderia piptadeniae</name>
    <dbReference type="NCBI Taxonomy" id="1701573"/>
    <lineage>
        <taxon>Bacteria</taxon>
        <taxon>Pseudomonadati</taxon>
        <taxon>Pseudomonadota</taxon>
        <taxon>Betaproteobacteria</taxon>
        <taxon>Burkholderiales</taxon>
        <taxon>Burkholderiaceae</taxon>
        <taxon>Paraburkholderia</taxon>
    </lineage>
</organism>
<comment type="caution">
    <text evidence="1">The sequence shown here is derived from an EMBL/GenBank/DDBJ whole genome shotgun (WGS) entry which is preliminary data.</text>
</comment>
<protein>
    <submittedName>
        <fullName evidence="1">Uncharacterized protein</fullName>
    </submittedName>
</protein>
<sequence>MFGGYVAHLSRFIARKAAKPLCAEGTRPPLAEDARGDLTIFRPVRRSEFPNDDRS</sequence>
<evidence type="ECO:0000313" key="2">
    <source>
        <dbReference type="Proteomes" id="UP000195569"/>
    </source>
</evidence>
<reference evidence="1" key="1">
    <citation type="submission" date="2016-12" db="EMBL/GenBank/DDBJ databases">
        <authorList>
            <person name="Moulin L."/>
        </authorList>
    </citation>
    <scope>NUCLEOTIDE SEQUENCE [LARGE SCALE GENOMIC DNA]</scope>
    <source>
        <strain evidence="1">STM 7183</strain>
    </source>
</reference>
<proteinExistence type="predicted"/>
<dbReference type="Proteomes" id="UP000195569">
    <property type="component" value="Unassembled WGS sequence"/>
</dbReference>
<keyword evidence="2" id="KW-1185">Reference proteome</keyword>
<gene>
    <name evidence="1" type="ORF">BN2476_720019</name>
</gene>
<name>A0A1N7SQT3_9BURK</name>
<dbReference type="AlphaFoldDB" id="A0A1N7SQT3"/>
<dbReference type="EMBL" id="CYGY02000072">
    <property type="protein sequence ID" value="SIT49820.1"/>
    <property type="molecule type" value="Genomic_DNA"/>
</dbReference>